<organism evidence="12 13">
    <name type="scientific">Roseinatronobacter domitianus</name>
    <dbReference type="NCBI Taxonomy" id="2940293"/>
    <lineage>
        <taxon>Bacteria</taxon>
        <taxon>Pseudomonadati</taxon>
        <taxon>Pseudomonadota</taxon>
        <taxon>Alphaproteobacteria</taxon>
        <taxon>Rhodobacterales</taxon>
        <taxon>Paracoccaceae</taxon>
        <taxon>Roseinatronobacter</taxon>
    </lineage>
</organism>
<proteinExistence type="predicted"/>
<evidence type="ECO:0000256" key="10">
    <source>
        <dbReference type="SAM" id="Phobius"/>
    </source>
</evidence>
<dbReference type="Proteomes" id="UP001202550">
    <property type="component" value="Unassembled WGS sequence"/>
</dbReference>
<protein>
    <recommendedName>
        <fullName evidence="3">histidine kinase</fullName>
        <ecNumber evidence="3">2.7.13.3</ecNumber>
    </recommendedName>
</protein>
<keyword evidence="6 10" id="KW-0812">Transmembrane</keyword>
<evidence type="ECO:0000256" key="2">
    <source>
        <dbReference type="ARBA" id="ARBA00004370"/>
    </source>
</evidence>
<dbReference type="PANTHER" id="PTHR45436:SF5">
    <property type="entry name" value="SENSOR HISTIDINE KINASE TRCS"/>
    <property type="match status" value="1"/>
</dbReference>
<dbReference type="SUPFAM" id="SSF55874">
    <property type="entry name" value="ATPase domain of HSP90 chaperone/DNA topoisomerase II/histidine kinase"/>
    <property type="match status" value="1"/>
</dbReference>
<comment type="subcellular location">
    <subcellularLocation>
        <location evidence="2">Membrane</location>
    </subcellularLocation>
</comment>
<keyword evidence="7 12" id="KW-0418">Kinase</keyword>
<dbReference type="GO" id="GO:0016301">
    <property type="term" value="F:kinase activity"/>
    <property type="evidence" value="ECO:0007669"/>
    <property type="project" value="UniProtKB-KW"/>
</dbReference>
<dbReference type="SUPFAM" id="SSF47384">
    <property type="entry name" value="Homodimeric domain of signal transducing histidine kinase"/>
    <property type="match status" value="1"/>
</dbReference>
<evidence type="ECO:0000256" key="4">
    <source>
        <dbReference type="ARBA" id="ARBA00022553"/>
    </source>
</evidence>
<keyword evidence="9 10" id="KW-0472">Membrane</keyword>
<evidence type="ECO:0000313" key="12">
    <source>
        <dbReference type="EMBL" id="MCL1630248.1"/>
    </source>
</evidence>
<evidence type="ECO:0000313" key="13">
    <source>
        <dbReference type="Proteomes" id="UP001202550"/>
    </source>
</evidence>
<dbReference type="InterPro" id="IPR036890">
    <property type="entry name" value="HATPase_C_sf"/>
</dbReference>
<comment type="catalytic activity">
    <reaction evidence="1">
        <text>ATP + protein L-histidine = ADP + protein N-phospho-L-histidine.</text>
        <dbReference type="EC" id="2.7.13.3"/>
    </reaction>
</comment>
<dbReference type="InterPro" id="IPR036097">
    <property type="entry name" value="HisK_dim/P_sf"/>
</dbReference>
<dbReference type="InterPro" id="IPR003594">
    <property type="entry name" value="HATPase_dom"/>
</dbReference>
<dbReference type="InterPro" id="IPR003661">
    <property type="entry name" value="HisK_dim/P_dom"/>
</dbReference>
<reference evidence="12 13" key="1">
    <citation type="submission" date="2022-05" db="EMBL/GenBank/DDBJ databases">
        <title>Seasonal and diel survey of microbial diversity of the Tyrrhenian coast.</title>
        <authorList>
            <person name="Gattoni G."/>
            <person name="Corral P."/>
        </authorList>
    </citation>
    <scope>NUCLEOTIDE SEQUENCE [LARGE SCALE GENOMIC DNA]</scope>
    <source>
        <strain evidence="12 13">V10</strain>
    </source>
</reference>
<evidence type="ECO:0000256" key="5">
    <source>
        <dbReference type="ARBA" id="ARBA00022679"/>
    </source>
</evidence>
<comment type="caution">
    <text evidence="12">The sequence shown here is derived from an EMBL/GenBank/DDBJ whole genome shotgun (WGS) entry which is preliminary data.</text>
</comment>
<dbReference type="InterPro" id="IPR004358">
    <property type="entry name" value="Sig_transdc_His_kin-like_C"/>
</dbReference>
<dbReference type="InterPro" id="IPR050428">
    <property type="entry name" value="TCS_sensor_his_kinase"/>
</dbReference>
<dbReference type="CDD" id="cd00082">
    <property type="entry name" value="HisKA"/>
    <property type="match status" value="1"/>
</dbReference>
<evidence type="ECO:0000256" key="7">
    <source>
        <dbReference type="ARBA" id="ARBA00022777"/>
    </source>
</evidence>
<evidence type="ECO:0000259" key="11">
    <source>
        <dbReference type="PROSITE" id="PS50109"/>
    </source>
</evidence>
<dbReference type="EC" id="2.7.13.3" evidence="3"/>
<dbReference type="PANTHER" id="PTHR45436">
    <property type="entry name" value="SENSOR HISTIDINE KINASE YKOH"/>
    <property type="match status" value="1"/>
</dbReference>
<keyword evidence="8 10" id="KW-1133">Transmembrane helix</keyword>
<evidence type="ECO:0000256" key="6">
    <source>
        <dbReference type="ARBA" id="ARBA00022692"/>
    </source>
</evidence>
<dbReference type="PROSITE" id="PS50109">
    <property type="entry name" value="HIS_KIN"/>
    <property type="match status" value="1"/>
</dbReference>
<accession>A0ABT0M6G6</accession>
<dbReference type="Gene3D" id="3.30.565.10">
    <property type="entry name" value="Histidine kinase-like ATPase, C-terminal domain"/>
    <property type="match status" value="1"/>
</dbReference>
<feature type="transmembrane region" description="Helical" evidence="10">
    <location>
        <begin position="167"/>
        <end position="187"/>
    </location>
</feature>
<keyword evidence="5" id="KW-0808">Transferase</keyword>
<keyword evidence="13" id="KW-1185">Reference proteome</keyword>
<dbReference type="SMART" id="SM00387">
    <property type="entry name" value="HATPase_c"/>
    <property type="match status" value="1"/>
</dbReference>
<dbReference type="Pfam" id="PF02518">
    <property type="entry name" value="HATPase_c"/>
    <property type="match status" value="1"/>
</dbReference>
<keyword evidence="4" id="KW-0597">Phosphoprotein</keyword>
<dbReference type="EMBL" id="JALZWP010000032">
    <property type="protein sequence ID" value="MCL1630248.1"/>
    <property type="molecule type" value="Genomic_DNA"/>
</dbReference>
<evidence type="ECO:0000256" key="3">
    <source>
        <dbReference type="ARBA" id="ARBA00012438"/>
    </source>
</evidence>
<dbReference type="InterPro" id="IPR005467">
    <property type="entry name" value="His_kinase_dom"/>
</dbReference>
<evidence type="ECO:0000256" key="9">
    <source>
        <dbReference type="ARBA" id="ARBA00023136"/>
    </source>
</evidence>
<evidence type="ECO:0000256" key="1">
    <source>
        <dbReference type="ARBA" id="ARBA00000085"/>
    </source>
</evidence>
<feature type="domain" description="Histidine kinase" evidence="11">
    <location>
        <begin position="243"/>
        <end position="442"/>
    </location>
</feature>
<evidence type="ECO:0000256" key="8">
    <source>
        <dbReference type="ARBA" id="ARBA00022989"/>
    </source>
</evidence>
<dbReference type="PRINTS" id="PR00344">
    <property type="entry name" value="BCTRLSENSOR"/>
</dbReference>
<dbReference type="RefSeq" id="WP_249060903.1">
    <property type="nucleotide sequence ID" value="NZ_JALZWP010000032.1"/>
</dbReference>
<sequence length="453" mass="47867">MSLRLRLALAGALAILLALGLAALGLAQLFGAHVERRATAEMSVQLDQVIAGLDRGPEGLDLARPPADPRFSVPYSGLYWQIEEVGSLRRSRSLWDAALDLPADTLGDGAVHVHRLAGPDGADLLVLERSITLPSRLGGGPVRAAVAMDASELVAARRAFMADLSPYLALLALALSAAGWVQLSIGLRPLRSLGARISALREGRAERMGGHWPVELRPVATEIDDLLAAREAETERARTRAADLAHGLKTPLQALMGEADRLRGVGATEQADGIEETARAMRRTVDRELARSRTAARAVDAQADPARVANGLIAVLRRTPEGARLHWLQTIPEGLAVALDEADLAEAMGALAENAARHARSKVVMSVRVQGDRMQLTIADDGAGIAQTDCDRLMRRHARADETGTGLGLAIAADIAEAAGGTLVLGDAAPGLAASLYLPLARGTQARPMERHD</sequence>
<dbReference type="Gene3D" id="1.10.287.130">
    <property type="match status" value="1"/>
</dbReference>
<name>A0ABT0M6G6_9RHOB</name>
<gene>
    <name evidence="12" type="ORF">M3N55_16145</name>
</gene>